<dbReference type="OrthoDB" id="10563708at2759"/>
<name>A0A0V0RPR0_9BILA</name>
<protein>
    <submittedName>
        <fullName evidence="2">Uncharacterized protein</fullName>
    </submittedName>
</protein>
<comment type="caution">
    <text evidence="2">The sequence shown here is derived from an EMBL/GenBank/DDBJ whole genome shotgun (WGS) entry which is preliminary data.</text>
</comment>
<keyword evidence="1" id="KW-1133">Transmembrane helix</keyword>
<dbReference type="EMBL" id="JYDL01000106">
    <property type="protein sequence ID" value="KRX16480.1"/>
    <property type="molecule type" value="Genomic_DNA"/>
</dbReference>
<dbReference type="AlphaFoldDB" id="A0A0V0RPR0"/>
<dbReference type="Proteomes" id="UP000054630">
    <property type="component" value="Unassembled WGS sequence"/>
</dbReference>
<evidence type="ECO:0000256" key="1">
    <source>
        <dbReference type="SAM" id="Phobius"/>
    </source>
</evidence>
<keyword evidence="1" id="KW-0812">Transmembrane</keyword>
<sequence>MVVKRVEMSQTAAAFGDDKLLIFLFIGIRLENYYFSLFDQNYLLFSNNKSGREEQGNRKSSCFCLFACCWYCHPNALYLLLLLLLVLCPMSRDLFLSVTLVQMSNTSHHYPAMPLPSEG</sequence>
<proteinExistence type="predicted"/>
<keyword evidence="3" id="KW-1185">Reference proteome</keyword>
<reference evidence="2 3" key="1">
    <citation type="submission" date="2015-01" db="EMBL/GenBank/DDBJ databases">
        <title>Evolution of Trichinella species and genotypes.</title>
        <authorList>
            <person name="Korhonen P.K."/>
            <person name="Edoardo P."/>
            <person name="Giuseppe L.R."/>
            <person name="Gasser R.B."/>
        </authorList>
    </citation>
    <scope>NUCLEOTIDE SEQUENCE [LARGE SCALE GENOMIC DNA]</scope>
    <source>
        <strain evidence="2">ISS37</strain>
    </source>
</reference>
<keyword evidence="1" id="KW-0472">Membrane</keyword>
<accession>A0A0V0RPR0</accession>
<evidence type="ECO:0000313" key="2">
    <source>
        <dbReference type="EMBL" id="KRX16480.1"/>
    </source>
</evidence>
<gene>
    <name evidence="2" type="ORF">T07_12071</name>
</gene>
<feature type="transmembrane region" description="Helical" evidence="1">
    <location>
        <begin position="62"/>
        <end position="87"/>
    </location>
</feature>
<organism evidence="2 3">
    <name type="scientific">Trichinella nelsoni</name>
    <dbReference type="NCBI Taxonomy" id="6336"/>
    <lineage>
        <taxon>Eukaryota</taxon>
        <taxon>Metazoa</taxon>
        <taxon>Ecdysozoa</taxon>
        <taxon>Nematoda</taxon>
        <taxon>Enoplea</taxon>
        <taxon>Dorylaimia</taxon>
        <taxon>Trichinellida</taxon>
        <taxon>Trichinellidae</taxon>
        <taxon>Trichinella</taxon>
    </lineage>
</organism>
<evidence type="ECO:0000313" key="3">
    <source>
        <dbReference type="Proteomes" id="UP000054630"/>
    </source>
</evidence>